<organism evidence="2 3">
    <name type="scientific">Senna tora</name>
    <dbReference type="NCBI Taxonomy" id="362788"/>
    <lineage>
        <taxon>Eukaryota</taxon>
        <taxon>Viridiplantae</taxon>
        <taxon>Streptophyta</taxon>
        <taxon>Embryophyta</taxon>
        <taxon>Tracheophyta</taxon>
        <taxon>Spermatophyta</taxon>
        <taxon>Magnoliopsida</taxon>
        <taxon>eudicotyledons</taxon>
        <taxon>Gunneridae</taxon>
        <taxon>Pentapetalae</taxon>
        <taxon>rosids</taxon>
        <taxon>fabids</taxon>
        <taxon>Fabales</taxon>
        <taxon>Fabaceae</taxon>
        <taxon>Caesalpinioideae</taxon>
        <taxon>Cassia clade</taxon>
        <taxon>Senna</taxon>
    </lineage>
</organism>
<proteinExistence type="predicted"/>
<reference evidence="2" key="1">
    <citation type="submission" date="2020-09" db="EMBL/GenBank/DDBJ databases">
        <title>Genome-Enabled Discovery of Anthraquinone Biosynthesis in Senna tora.</title>
        <authorList>
            <person name="Kang S.-H."/>
            <person name="Pandey R.P."/>
            <person name="Lee C.-M."/>
            <person name="Sim J.-S."/>
            <person name="Jeong J.-T."/>
            <person name="Choi B.-S."/>
            <person name="Jung M."/>
            <person name="Ginzburg D."/>
            <person name="Zhao K."/>
            <person name="Won S.Y."/>
            <person name="Oh T.-J."/>
            <person name="Yu Y."/>
            <person name="Kim N.-H."/>
            <person name="Lee O.R."/>
            <person name="Lee T.-H."/>
            <person name="Bashyal P."/>
            <person name="Kim T.-S."/>
            <person name="Lee W.-H."/>
            <person name="Kawkins C."/>
            <person name="Kim C.-K."/>
            <person name="Kim J.S."/>
            <person name="Ahn B.O."/>
            <person name="Rhee S.Y."/>
            <person name="Sohng J.K."/>
        </authorList>
    </citation>
    <scope>NUCLEOTIDE SEQUENCE</scope>
    <source>
        <tissue evidence="2">Leaf</tissue>
    </source>
</reference>
<sequence>MNRKRKYDSQEVSRLEVTGKAKKQPRVIKMSKESKRETDYEDMNANPEDTHAELVRIKHWKKMKTSTESTYCLKKDKLEVLTGARVQRLKQHLQNQSFSDFIGLVGSSEGLAQNFSSRNVEGALI</sequence>
<evidence type="ECO:0000256" key="1">
    <source>
        <dbReference type="SAM" id="MobiDB-lite"/>
    </source>
</evidence>
<dbReference type="Proteomes" id="UP000634136">
    <property type="component" value="Unassembled WGS sequence"/>
</dbReference>
<feature type="compositionally biased region" description="Basic and acidic residues" evidence="1">
    <location>
        <begin position="7"/>
        <end position="19"/>
    </location>
</feature>
<accession>A0A834WY77</accession>
<dbReference type="AlphaFoldDB" id="A0A834WY77"/>
<evidence type="ECO:0000313" key="2">
    <source>
        <dbReference type="EMBL" id="KAF7834535.1"/>
    </source>
</evidence>
<protein>
    <submittedName>
        <fullName evidence="2">Uncharacterized protein</fullName>
    </submittedName>
</protein>
<dbReference type="EMBL" id="JAAIUW010000004">
    <property type="protein sequence ID" value="KAF7834535.1"/>
    <property type="molecule type" value="Genomic_DNA"/>
</dbReference>
<comment type="caution">
    <text evidence="2">The sequence shown here is derived from an EMBL/GenBank/DDBJ whole genome shotgun (WGS) entry which is preliminary data.</text>
</comment>
<feature type="region of interest" description="Disordered" evidence="1">
    <location>
        <begin position="1"/>
        <end position="47"/>
    </location>
</feature>
<evidence type="ECO:0000313" key="3">
    <source>
        <dbReference type="Proteomes" id="UP000634136"/>
    </source>
</evidence>
<gene>
    <name evidence="2" type="ORF">G2W53_009394</name>
</gene>
<name>A0A834WY77_9FABA</name>
<keyword evidence="3" id="KW-1185">Reference proteome</keyword>